<feature type="binding site" evidence="5">
    <location>
        <position position="206"/>
    </location>
    <ligand>
        <name>ATP</name>
        <dbReference type="ChEBI" id="CHEBI:30616"/>
    </ligand>
</feature>
<dbReference type="InterPro" id="IPR013815">
    <property type="entry name" value="ATP_grasp_subdomain_1"/>
</dbReference>
<feature type="binding site" evidence="5">
    <location>
        <position position="93"/>
    </location>
    <ligand>
        <name>ATP</name>
        <dbReference type="ChEBI" id="CHEBI:30616"/>
    </ligand>
</feature>
<organism evidence="8 9">
    <name type="scientific">Vibrio albus</name>
    <dbReference type="NCBI Taxonomy" id="2200953"/>
    <lineage>
        <taxon>Bacteria</taxon>
        <taxon>Pseudomonadati</taxon>
        <taxon>Pseudomonadota</taxon>
        <taxon>Gammaproteobacteria</taxon>
        <taxon>Vibrionales</taxon>
        <taxon>Vibrionaceae</taxon>
        <taxon>Vibrio</taxon>
    </lineage>
</organism>
<dbReference type="FunFam" id="3.30.1490.20:FF:000015">
    <property type="entry name" value="N5-carboxyaminoimidazole ribonucleotide synthase"/>
    <property type="match status" value="1"/>
</dbReference>
<keyword evidence="2 5" id="KW-0547">Nucleotide-binding</keyword>
<dbReference type="UniPathway" id="UPA00074">
    <property type="reaction ID" value="UER00942"/>
</dbReference>
<proteinExistence type="inferred from homology"/>
<comment type="pathway">
    <text evidence="5 6">Purine metabolism; IMP biosynthesis via de novo pathway; 5-amino-1-(5-phospho-D-ribosyl)imidazole-4-carboxylate from 5-amino-1-(5-phospho-D-ribosyl)imidazole (N5-CAIR route): step 1/2.</text>
</comment>
<evidence type="ECO:0000256" key="4">
    <source>
        <dbReference type="ARBA" id="ARBA00022840"/>
    </source>
</evidence>
<dbReference type="GO" id="GO:0006189">
    <property type="term" value="P:'de novo' IMP biosynthetic process"/>
    <property type="evidence" value="ECO:0007669"/>
    <property type="project" value="UniProtKB-UniRule"/>
</dbReference>
<reference evidence="8 9" key="1">
    <citation type="submission" date="2018-05" db="EMBL/GenBank/DDBJ databases">
        <title>Vibrio limimaris sp. nov., isolated from marine sediment.</title>
        <authorList>
            <person name="Li C.-M."/>
        </authorList>
    </citation>
    <scope>NUCLEOTIDE SEQUENCE [LARGE SCALE GENOMIC DNA]</scope>
    <source>
        <strain evidence="8 9">E4404</strain>
    </source>
</reference>
<dbReference type="Pfam" id="PF22660">
    <property type="entry name" value="RS_preATP-grasp-like"/>
    <property type="match status" value="1"/>
</dbReference>
<dbReference type="InterPro" id="IPR005875">
    <property type="entry name" value="PurK"/>
</dbReference>
<evidence type="ECO:0000313" key="8">
    <source>
        <dbReference type="EMBL" id="PWI31830.1"/>
    </source>
</evidence>
<dbReference type="Proteomes" id="UP000245362">
    <property type="component" value="Unassembled WGS sequence"/>
</dbReference>
<feature type="binding site" evidence="5">
    <location>
        <begin position="138"/>
        <end position="144"/>
    </location>
    <ligand>
        <name>ATP</name>
        <dbReference type="ChEBI" id="CHEBI:30616"/>
    </ligand>
</feature>
<evidence type="ECO:0000256" key="1">
    <source>
        <dbReference type="ARBA" id="ARBA00022598"/>
    </source>
</evidence>
<dbReference type="RefSeq" id="WP_109321270.1">
    <property type="nucleotide sequence ID" value="NZ_QFWT01000015.1"/>
</dbReference>
<evidence type="ECO:0000256" key="2">
    <source>
        <dbReference type="ARBA" id="ARBA00022741"/>
    </source>
</evidence>
<dbReference type="Gene3D" id="3.40.50.20">
    <property type="match status" value="1"/>
</dbReference>
<dbReference type="Gene3D" id="3.30.470.20">
    <property type="entry name" value="ATP-grasp fold, B domain"/>
    <property type="match status" value="1"/>
</dbReference>
<feature type="binding site" evidence="5">
    <location>
        <position position="183"/>
    </location>
    <ligand>
        <name>ATP</name>
        <dbReference type="ChEBI" id="CHEBI:30616"/>
    </ligand>
</feature>
<dbReference type="EC" id="6.3.4.18" evidence="5 6"/>
<dbReference type="PROSITE" id="PS50975">
    <property type="entry name" value="ATP_GRASP"/>
    <property type="match status" value="1"/>
</dbReference>
<feature type="binding site" evidence="5">
    <location>
        <position position="133"/>
    </location>
    <ligand>
        <name>ATP</name>
        <dbReference type="ChEBI" id="CHEBI:30616"/>
    </ligand>
</feature>
<dbReference type="GO" id="GO:0046872">
    <property type="term" value="F:metal ion binding"/>
    <property type="evidence" value="ECO:0007669"/>
    <property type="project" value="InterPro"/>
</dbReference>
<dbReference type="OrthoDB" id="9804625at2"/>
<dbReference type="GO" id="GO:0005524">
    <property type="term" value="F:ATP binding"/>
    <property type="evidence" value="ECO:0007669"/>
    <property type="project" value="UniProtKB-UniRule"/>
</dbReference>
<keyword evidence="3 5" id="KW-0658">Purine biosynthesis</keyword>
<dbReference type="InterPro" id="IPR016185">
    <property type="entry name" value="PreATP-grasp_dom_sf"/>
</dbReference>
<dbReference type="Pfam" id="PF17769">
    <property type="entry name" value="PurK_C"/>
    <property type="match status" value="1"/>
</dbReference>
<sequence length="376" mass="40735">MHVLVLGAGQLARMMALAGAPLNIKLSAFDVGTGNIVHPLTQALLGHGLDNAIEQADVITAEFEHIPHDVLDICEKSGKFLPSTEAIKAGGDRRLEKALLDRAQVANARYYVINSREDFAAAIDHVGLPMVLKSTLGGYDGKGQWRLKADSDVEAIWLEMAACIAETPNQAIVAEEFVPFDREVSLVGARGKSGEIEVYPLAENVHTNGVLSLSTAIVDTELQQQAKAMFTAVAEELNYVGVLALEFFDVQGKLLVNEIAPRVHNSGHWTQQGAETCQFENHLRAVCGMPLGGTALIRPTSMVNILGEDALPQSVLSQHACHIHWYGKDKRPGRKMGHINVCADNLEALSQELVKLADQLDETAFPAVRENALKLS</sequence>
<dbReference type="InterPro" id="IPR003135">
    <property type="entry name" value="ATP-grasp_carboxylate-amine"/>
</dbReference>
<feature type="binding site" evidence="5">
    <location>
        <begin position="257"/>
        <end position="258"/>
    </location>
    <ligand>
        <name>ATP</name>
        <dbReference type="ChEBI" id="CHEBI:30616"/>
    </ligand>
</feature>
<keyword evidence="1 5" id="KW-0436">Ligase</keyword>
<feature type="domain" description="ATP-grasp" evidence="7">
    <location>
        <begin position="97"/>
        <end position="287"/>
    </location>
</feature>
<comment type="caution">
    <text evidence="8">The sequence shown here is derived from an EMBL/GenBank/DDBJ whole genome shotgun (WGS) entry which is preliminary data.</text>
</comment>
<dbReference type="InterPro" id="IPR011054">
    <property type="entry name" value="Rudment_hybrid_motif"/>
</dbReference>
<evidence type="ECO:0000256" key="6">
    <source>
        <dbReference type="RuleBase" id="RU361200"/>
    </source>
</evidence>
<dbReference type="GO" id="GO:0004638">
    <property type="term" value="F:phosphoribosylaminoimidazole carboxylase activity"/>
    <property type="evidence" value="ECO:0007669"/>
    <property type="project" value="InterPro"/>
</dbReference>
<comment type="catalytic activity">
    <reaction evidence="5 6">
        <text>5-amino-1-(5-phospho-beta-D-ribosyl)imidazole + hydrogencarbonate + ATP = 5-carboxyamino-1-(5-phospho-D-ribosyl)imidazole + ADP + phosphate + 2 H(+)</text>
        <dbReference type="Rhea" id="RHEA:19317"/>
        <dbReference type="ChEBI" id="CHEBI:15378"/>
        <dbReference type="ChEBI" id="CHEBI:17544"/>
        <dbReference type="ChEBI" id="CHEBI:30616"/>
        <dbReference type="ChEBI" id="CHEBI:43474"/>
        <dbReference type="ChEBI" id="CHEBI:58730"/>
        <dbReference type="ChEBI" id="CHEBI:137981"/>
        <dbReference type="ChEBI" id="CHEBI:456216"/>
        <dbReference type="EC" id="6.3.4.18"/>
    </reaction>
</comment>
<dbReference type="InterPro" id="IPR054350">
    <property type="entry name" value="PurT/PurK_preATP-grasp"/>
</dbReference>
<comment type="function">
    <text evidence="6">Catalyzes the ATP-dependent conversion of 5-aminoimidazole ribonucleotide (AIR) and HCO(3)- to N5-carboxyaminoimidazole ribonucleotide (N5-CAIR).</text>
</comment>
<dbReference type="InterPro" id="IPR040686">
    <property type="entry name" value="PurK_C"/>
</dbReference>
<dbReference type="SUPFAM" id="SSF52440">
    <property type="entry name" value="PreATP-grasp domain"/>
    <property type="match status" value="1"/>
</dbReference>
<gene>
    <name evidence="5 6" type="primary">purK</name>
    <name evidence="8" type="ORF">DI392_18995</name>
</gene>
<name>A0A2U3B4V7_9VIBR</name>
<dbReference type="NCBIfam" id="NF004679">
    <property type="entry name" value="PRK06019.1-5"/>
    <property type="match status" value="1"/>
</dbReference>
<dbReference type="Gene3D" id="3.30.1490.20">
    <property type="entry name" value="ATP-grasp fold, A domain"/>
    <property type="match status" value="1"/>
</dbReference>
<dbReference type="Pfam" id="PF02222">
    <property type="entry name" value="ATP-grasp"/>
    <property type="match status" value="1"/>
</dbReference>
<dbReference type="EMBL" id="QFWT01000015">
    <property type="protein sequence ID" value="PWI31830.1"/>
    <property type="molecule type" value="Genomic_DNA"/>
</dbReference>
<dbReference type="PANTHER" id="PTHR11609">
    <property type="entry name" value="PURINE BIOSYNTHESIS PROTEIN 6/7, PUR6/7"/>
    <property type="match status" value="1"/>
</dbReference>
<dbReference type="SUPFAM" id="SSF51246">
    <property type="entry name" value="Rudiment single hybrid motif"/>
    <property type="match status" value="1"/>
</dbReference>
<evidence type="ECO:0000256" key="5">
    <source>
        <dbReference type="HAMAP-Rule" id="MF_01928"/>
    </source>
</evidence>
<evidence type="ECO:0000259" key="7">
    <source>
        <dbReference type="PROSITE" id="PS50975"/>
    </source>
</evidence>
<dbReference type="InterPro" id="IPR011761">
    <property type="entry name" value="ATP-grasp"/>
</dbReference>
<accession>A0A2U3B4V7</accession>
<dbReference type="AlphaFoldDB" id="A0A2U3B4V7"/>
<evidence type="ECO:0000256" key="3">
    <source>
        <dbReference type="ARBA" id="ARBA00022755"/>
    </source>
</evidence>
<dbReference type="NCBIfam" id="TIGR01161">
    <property type="entry name" value="purK"/>
    <property type="match status" value="1"/>
</dbReference>
<keyword evidence="9" id="KW-1185">Reference proteome</keyword>
<dbReference type="GO" id="GO:0005829">
    <property type="term" value="C:cytosol"/>
    <property type="evidence" value="ECO:0007669"/>
    <property type="project" value="TreeGrafter"/>
</dbReference>
<dbReference type="SUPFAM" id="SSF56059">
    <property type="entry name" value="Glutathione synthetase ATP-binding domain-like"/>
    <property type="match status" value="1"/>
</dbReference>
<evidence type="ECO:0000313" key="9">
    <source>
        <dbReference type="Proteomes" id="UP000245362"/>
    </source>
</evidence>
<comment type="similarity">
    <text evidence="5 6">Belongs to the PurK/PurT family.</text>
</comment>
<comment type="function">
    <text evidence="5">Catalyzes the ATP-dependent conversion of 5-aminoimidazole ribonucleotide (AIR) and HCO(3)(-) to N5-carboxyaminoimidazole ribonucleotide (N5-CAIR).</text>
</comment>
<dbReference type="HAMAP" id="MF_01928">
    <property type="entry name" value="PurK"/>
    <property type="match status" value="1"/>
</dbReference>
<dbReference type="FunFam" id="3.30.470.20:FF:000029">
    <property type="entry name" value="N5-carboxyaminoimidazole ribonucleotide synthase"/>
    <property type="match status" value="1"/>
</dbReference>
<keyword evidence="4 5" id="KW-0067">ATP-binding</keyword>
<feature type="binding site" evidence="5">
    <location>
        <begin position="175"/>
        <end position="178"/>
    </location>
    <ligand>
        <name>ATP</name>
        <dbReference type="ChEBI" id="CHEBI:30616"/>
    </ligand>
</feature>
<protein>
    <recommendedName>
        <fullName evidence="5 6">N5-carboxyaminoimidazole ribonucleotide synthase</fullName>
        <shortName evidence="5 6">N5-CAIR synthase</shortName>
        <ecNumber evidence="5 6">6.3.4.18</ecNumber>
    </recommendedName>
    <alternativeName>
        <fullName evidence="5 6">5-(carboxyamino)imidazole ribonucleotide synthetase</fullName>
    </alternativeName>
</protein>
<dbReference type="PANTHER" id="PTHR11609:SF5">
    <property type="entry name" value="PHOSPHORIBOSYLAMINOIMIDAZOLE CARBOXYLASE"/>
    <property type="match status" value="1"/>
</dbReference>
<dbReference type="GO" id="GO:0034028">
    <property type="term" value="F:5-(carboxyamino)imidazole ribonucleotide synthase activity"/>
    <property type="evidence" value="ECO:0007669"/>
    <property type="project" value="UniProtKB-UniRule"/>
</dbReference>
<comment type="subunit">
    <text evidence="5 6">Homodimer.</text>
</comment>